<keyword evidence="7" id="KW-0677">Repeat</keyword>
<dbReference type="InterPro" id="IPR036322">
    <property type="entry name" value="WD40_repeat_dom_sf"/>
</dbReference>
<dbReference type="Proteomes" id="UP001165289">
    <property type="component" value="Unassembled WGS sequence"/>
</dbReference>
<dbReference type="PANTHER" id="PTHR11024:SF2">
    <property type="entry name" value="PROTEIN SEC13 HOMOLOG"/>
    <property type="match status" value="1"/>
</dbReference>
<dbReference type="Pfam" id="PF00400">
    <property type="entry name" value="WD40"/>
    <property type="match status" value="5"/>
</dbReference>
<dbReference type="AlphaFoldDB" id="A0AAV7K110"/>
<dbReference type="GO" id="GO:0005198">
    <property type="term" value="F:structural molecule activity"/>
    <property type="evidence" value="ECO:0007669"/>
    <property type="project" value="InterPro"/>
</dbReference>
<dbReference type="GO" id="GO:0051028">
    <property type="term" value="P:mRNA transport"/>
    <property type="evidence" value="ECO:0007669"/>
    <property type="project" value="UniProtKB-KW"/>
</dbReference>
<dbReference type="PANTHER" id="PTHR11024">
    <property type="entry name" value="NUCLEAR PORE COMPLEX PROTEIN SEC13 / SEH1 FAMILY MEMBER"/>
    <property type="match status" value="1"/>
</dbReference>
<comment type="similarity">
    <text evidence="3">Belongs to the WD repeat SEC13 family.</text>
</comment>
<dbReference type="InterPro" id="IPR001680">
    <property type="entry name" value="WD40_rpt"/>
</dbReference>
<comment type="subcellular location">
    <subcellularLocation>
        <location evidence="1">Lysosome</location>
    </subcellularLocation>
    <subcellularLocation>
        <location evidence="2">Nucleus</location>
        <location evidence="2">Nuclear pore complex</location>
    </subcellularLocation>
</comment>
<dbReference type="EMBL" id="JAKMXF010000222">
    <property type="protein sequence ID" value="KAI6654274.1"/>
    <property type="molecule type" value="Genomic_DNA"/>
</dbReference>
<dbReference type="GO" id="GO:0031080">
    <property type="term" value="C:nuclear pore outer ring"/>
    <property type="evidence" value="ECO:0007669"/>
    <property type="project" value="TreeGrafter"/>
</dbReference>
<evidence type="ECO:0000313" key="16">
    <source>
        <dbReference type="Proteomes" id="UP001165289"/>
    </source>
</evidence>
<keyword evidence="13" id="KW-0539">Nucleus</keyword>
<keyword evidence="12" id="KW-0458">Lysosome</keyword>
<keyword evidence="9" id="KW-0653">Protein transport</keyword>
<accession>A0AAV7K110</accession>
<feature type="repeat" description="WD" evidence="14">
    <location>
        <begin position="219"/>
        <end position="255"/>
    </location>
</feature>
<dbReference type="GO" id="GO:0090114">
    <property type="term" value="P:COPII-coated vesicle budding"/>
    <property type="evidence" value="ECO:0007669"/>
    <property type="project" value="TreeGrafter"/>
</dbReference>
<dbReference type="SMART" id="SM00320">
    <property type="entry name" value="WD40"/>
    <property type="match status" value="6"/>
</dbReference>
<gene>
    <name evidence="15" type="ORF">LOD99_673</name>
</gene>
<evidence type="ECO:0000256" key="9">
    <source>
        <dbReference type="ARBA" id="ARBA00022927"/>
    </source>
</evidence>
<dbReference type="GO" id="GO:0006606">
    <property type="term" value="P:protein import into nucleus"/>
    <property type="evidence" value="ECO:0007669"/>
    <property type="project" value="TreeGrafter"/>
</dbReference>
<dbReference type="GO" id="GO:0032008">
    <property type="term" value="P:positive regulation of TOR signaling"/>
    <property type="evidence" value="ECO:0007669"/>
    <property type="project" value="TreeGrafter"/>
</dbReference>
<evidence type="ECO:0000256" key="13">
    <source>
        <dbReference type="ARBA" id="ARBA00023242"/>
    </source>
</evidence>
<evidence type="ECO:0000256" key="2">
    <source>
        <dbReference type="ARBA" id="ARBA00004567"/>
    </source>
</evidence>
<keyword evidence="6 14" id="KW-0853">WD repeat</keyword>
<evidence type="ECO:0000256" key="1">
    <source>
        <dbReference type="ARBA" id="ARBA00004371"/>
    </source>
</evidence>
<sequence length="329" mass="36408">MATSGTIPPATPVGVLNTIETGHEDIIHDAQLDFYGKRLATCSSDHSVKIFRILSDGSHQQTAKLNRHEGPVWQVSWAHPKFGSVLATCSYDRRILFWQEKDDGSWDVLHEYRGHTSSVNSIDFSPPEWDLTVACASSDGAISVVTHTPTGEWQEKKIVNAHDIGCNSISWAPPHNPQFLAPGMVADPAPVRFVSGGCDNLVKIWQRDEMGEWKNIEVLSKHSDWVRSVAWAPATGIVEEVIASGGQDLSVIIWKRPFETTEWTTVVLPPFSDMIWHVSWSLMGNILAVSSGDNKVSLWHEGTDQAWDCINPDVHGTAEPVQTPNNTDN</sequence>
<protein>
    <recommendedName>
        <fullName evidence="4">Protein SEC13 homolog</fullName>
    </recommendedName>
</protein>
<evidence type="ECO:0000256" key="6">
    <source>
        <dbReference type="ARBA" id="ARBA00022574"/>
    </source>
</evidence>
<evidence type="ECO:0000256" key="4">
    <source>
        <dbReference type="ARBA" id="ARBA00019195"/>
    </source>
</evidence>
<evidence type="ECO:0000256" key="8">
    <source>
        <dbReference type="ARBA" id="ARBA00022816"/>
    </source>
</evidence>
<keyword evidence="5" id="KW-0813">Transport</keyword>
<dbReference type="GO" id="GO:0030127">
    <property type="term" value="C:COPII vesicle coat"/>
    <property type="evidence" value="ECO:0007669"/>
    <property type="project" value="TreeGrafter"/>
</dbReference>
<proteinExistence type="inferred from homology"/>
<evidence type="ECO:0000256" key="5">
    <source>
        <dbReference type="ARBA" id="ARBA00022448"/>
    </source>
</evidence>
<dbReference type="InterPro" id="IPR037363">
    <property type="entry name" value="Sec13/Seh1_fam"/>
</dbReference>
<dbReference type="PROSITE" id="PS50082">
    <property type="entry name" value="WD_REPEATS_2"/>
    <property type="match status" value="2"/>
</dbReference>
<comment type="caution">
    <text evidence="15">The sequence shown here is derived from an EMBL/GenBank/DDBJ whole genome shotgun (WGS) entry which is preliminary data.</text>
</comment>
<evidence type="ECO:0000256" key="12">
    <source>
        <dbReference type="ARBA" id="ARBA00023228"/>
    </source>
</evidence>
<evidence type="ECO:0000256" key="11">
    <source>
        <dbReference type="ARBA" id="ARBA00023132"/>
    </source>
</evidence>
<evidence type="ECO:0000256" key="7">
    <source>
        <dbReference type="ARBA" id="ARBA00022737"/>
    </source>
</evidence>
<feature type="repeat" description="WD" evidence="14">
    <location>
        <begin position="65"/>
        <end position="99"/>
    </location>
</feature>
<dbReference type="InterPro" id="IPR015943">
    <property type="entry name" value="WD40/YVTN_repeat-like_dom_sf"/>
</dbReference>
<dbReference type="GO" id="GO:0032527">
    <property type="term" value="P:protein exit from endoplasmic reticulum"/>
    <property type="evidence" value="ECO:0007669"/>
    <property type="project" value="TreeGrafter"/>
</dbReference>
<dbReference type="SUPFAM" id="SSF50978">
    <property type="entry name" value="WD40 repeat-like"/>
    <property type="match status" value="1"/>
</dbReference>
<keyword evidence="16" id="KW-1185">Reference proteome</keyword>
<dbReference type="GO" id="GO:0005764">
    <property type="term" value="C:lysosome"/>
    <property type="evidence" value="ECO:0007669"/>
    <property type="project" value="UniProtKB-SubCell"/>
</dbReference>
<reference evidence="15 16" key="1">
    <citation type="journal article" date="2023" name="BMC Biol.">
        <title>The compact genome of the sponge Oopsacas minuta (Hexactinellida) is lacking key metazoan core genes.</title>
        <authorList>
            <person name="Santini S."/>
            <person name="Schenkelaars Q."/>
            <person name="Jourda C."/>
            <person name="Duchesne M."/>
            <person name="Belahbib H."/>
            <person name="Rocher C."/>
            <person name="Selva M."/>
            <person name="Riesgo A."/>
            <person name="Vervoort M."/>
            <person name="Leys S.P."/>
            <person name="Kodjabachian L."/>
            <person name="Le Bivic A."/>
            <person name="Borchiellini C."/>
            <person name="Claverie J.M."/>
            <person name="Renard E."/>
        </authorList>
    </citation>
    <scope>NUCLEOTIDE SEQUENCE [LARGE SCALE GENOMIC DNA]</scope>
    <source>
        <strain evidence="15">SPO-2</strain>
    </source>
</reference>
<evidence type="ECO:0000256" key="10">
    <source>
        <dbReference type="ARBA" id="ARBA00023010"/>
    </source>
</evidence>
<dbReference type="Gene3D" id="2.130.10.10">
    <property type="entry name" value="YVTN repeat-like/Quinoprotein amine dehydrogenase"/>
    <property type="match status" value="1"/>
</dbReference>
<evidence type="ECO:0000256" key="3">
    <source>
        <dbReference type="ARBA" id="ARBA00010102"/>
    </source>
</evidence>
<keyword evidence="8" id="KW-0509">mRNA transport</keyword>
<name>A0AAV7K110_9METZ</name>
<organism evidence="15 16">
    <name type="scientific">Oopsacas minuta</name>
    <dbReference type="NCBI Taxonomy" id="111878"/>
    <lineage>
        <taxon>Eukaryota</taxon>
        <taxon>Metazoa</taxon>
        <taxon>Porifera</taxon>
        <taxon>Hexactinellida</taxon>
        <taxon>Hexasterophora</taxon>
        <taxon>Lyssacinosida</taxon>
        <taxon>Leucopsacidae</taxon>
        <taxon>Oopsacas</taxon>
    </lineage>
</organism>
<keyword evidence="11" id="KW-0906">Nuclear pore complex</keyword>
<evidence type="ECO:0000313" key="15">
    <source>
        <dbReference type="EMBL" id="KAI6654274.1"/>
    </source>
</evidence>
<evidence type="ECO:0000256" key="14">
    <source>
        <dbReference type="PROSITE-ProRule" id="PRU00221"/>
    </source>
</evidence>
<keyword evidence="10" id="KW-0811">Translocation</keyword>